<protein>
    <submittedName>
        <fullName evidence="2">Uncharacterized protein</fullName>
    </submittedName>
</protein>
<evidence type="ECO:0000313" key="3">
    <source>
        <dbReference type="Proteomes" id="UP001363151"/>
    </source>
</evidence>
<gene>
    <name evidence="2" type="ORF">SO694_00017450</name>
</gene>
<feature type="region of interest" description="Disordered" evidence="1">
    <location>
        <begin position="292"/>
        <end position="328"/>
    </location>
</feature>
<evidence type="ECO:0000313" key="2">
    <source>
        <dbReference type="EMBL" id="KAK7242570.1"/>
    </source>
</evidence>
<feature type="region of interest" description="Disordered" evidence="1">
    <location>
        <begin position="17"/>
        <end position="38"/>
    </location>
</feature>
<organism evidence="2 3">
    <name type="scientific">Aureococcus anophagefferens</name>
    <name type="common">Harmful bloom alga</name>
    <dbReference type="NCBI Taxonomy" id="44056"/>
    <lineage>
        <taxon>Eukaryota</taxon>
        <taxon>Sar</taxon>
        <taxon>Stramenopiles</taxon>
        <taxon>Ochrophyta</taxon>
        <taxon>Pelagophyceae</taxon>
        <taxon>Pelagomonadales</taxon>
        <taxon>Pelagomonadaceae</taxon>
        <taxon>Aureococcus</taxon>
    </lineage>
</organism>
<evidence type="ECO:0000256" key="1">
    <source>
        <dbReference type="SAM" id="MobiDB-lite"/>
    </source>
</evidence>
<reference evidence="2 3" key="1">
    <citation type="submission" date="2024-03" db="EMBL/GenBank/DDBJ databases">
        <title>Aureococcus anophagefferens CCMP1851 and Kratosvirus quantuckense: Draft genome of a second virus-susceptible host strain in the model system.</title>
        <authorList>
            <person name="Chase E."/>
            <person name="Truchon A.R."/>
            <person name="Schepens W."/>
            <person name="Wilhelm S.W."/>
        </authorList>
    </citation>
    <scope>NUCLEOTIDE SEQUENCE [LARGE SCALE GENOMIC DNA]</scope>
    <source>
        <strain evidence="2 3">CCMP1851</strain>
    </source>
</reference>
<feature type="compositionally biased region" description="Basic and acidic residues" evidence="1">
    <location>
        <begin position="17"/>
        <end position="26"/>
    </location>
</feature>
<feature type="compositionally biased region" description="Basic residues" evidence="1">
    <location>
        <begin position="27"/>
        <end position="37"/>
    </location>
</feature>
<keyword evidence="3" id="KW-1185">Reference proteome</keyword>
<sequence length="557" mass="60335">MLRIVVCVCFAAARPEHDHARQEHDRARQRHDHRHDRRHELLPARSRDGVGMARGLIGPCGAVRVASAGEQVAVEAAATPIALSSAAARDNGRWPRSAGPLPPRLVGPVDALTVYSPLLELAPSSLFHGLRSAVHGPRANASRVLLLLQDNPNKRPWADEELRGERIQVDAGFARQIGIGNALDAYSSAFLEAAALDRRLVVQGRIYERLCALVTCGLAAAAPPGPADDVEDRNNCCFKWHGGRRVEDDLRPALARVLAALGCAIDGASRRSRDDAAGEALACARSRVPRRAATGDGARRRRDRASSGTCCPSTAARRLDAGGGPPRRYDGDGARFARALLEPPRAPLFDAAVHLRTIACPAASSGRGAPVRAGSARPRGARAARFLEKRGKALRDGDGDYQAARWASTREAGGVVACLVRQLQRFAVASAATQRGGLRLRGQRAREARARRGLRAAFEREPTPHEVMYRHWIARGPRLPEDFWWRLLGATADWIFMARAARVYNIKGTGARSDQTPSSFSRTAGLRGNASLFSLFREAAGDGALPTACQWTRRDFY</sequence>
<name>A0ABR1G1M3_AURAN</name>
<dbReference type="EMBL" id="JBBJCI010000142">
    <property type="protein sequence ID" value="KAK7242570.1"/>
    <property type="molecule type" value="Genomic_DNA"/>
</dbReference>
<proteinExistence type="predicted"/>
<dbReference type="Proteomes" id="UP001363151">
    <property type="component" value="Unassembled WGS sequence"/>
</dbReference>
<comment type="caution">
    <text evidence="2">The sequence shown here is derived from an EMBL/GenBank/DDBJ whole genome shotgun (WGS) entry which is preliminary data.</text>
</comment>
<accession>A0ABR1G1M3</accession>